<dbReference type="EMBL" id="JACHVS010000002">
    <property type="protein sequence ID" value="MBB2997255.1"/>
    <property type="molecule type" value="Genomic_DNA"/>
</dbReference>
<comment type="caution">
    <text evidence="1">The sequence shown here is derived from an EMBL/GenBank/DDBJ whole genome shotgun (WGS) entry which is preliminary data.</text>
</comment>
<evidence type="ECO:0000313" key="2">
    <source>
        <dbReference type="Proteomes" id="UP000523000"/>
    </source>
</evidence>
<proteinExistence type="predicted"/>
<sequence>MDTLGNLALLEDGTWIDAVAWNSLLADPQPERPLIWYWSINGVGSDWEDLTGIGHLAQLVNDLPDDGDFLVLADKDPETRYAQTMQMENGTFTVEIGMCIPNGALNLRVGKGAAAANEPNKPGEAVTALQTLSRAETIQVLMSWASGSGLPLGYAGAIYSYT</sequence>
<organism evidence="1 2">
    <name type="scientific">Paeniglutamicibacter cryotolerans</name>
    <dbReference type="NCBI Taxonomy" id="670079"/>
    <lineage>
        <taxon>Bacteria</taxon>
        <taxon>Bacillati</taxon>
        <taxon>Actinomycetota</taxon>
        <taxon>Actinomycetes</taxon>
        <taxon>Micrococcales</taxon>
        <taxon>Micrococcaceae</taxon>
        <taxon>Paeniglutamicibacter</taxon>
    </lineage>
</organism>
<keyword evidence="2" id="KW-1185">Reference proteome</keyword>
<dbReference type="AlphaFoldDB" id="A0A839QRF6"/>
<evidence type="ECO:0000313" key="1">
    <source>
        <dbReference type="EMBL" id="MBB2997255.1"/>
    </source>
</evidence>
<reference evidence="1 2" key="1">
    <citation type="submission" date="2020-08" db="EMBL/GenBank/DDBJ databases">
        <title>Sequencing the genomes of 1000 actinobacteria strains.</title>
        <authorList>
            <person name="Klenk H.-P."/>
        </authorList>
    </citation>
    <scope>NUCLEOTIDE SEQUENCE [LARGE SCALE GENOMIC DNA]</scope>
    <source>
        <strain evidence="1 2">DSM 22826</strain>
    </source>
</reference>
<protein>
    <submittedName>
        <fullName evidence="1">Uncharacterized protein</fullName>
    </submittedName>
</protein>
<gene>
    <name evidence="1" type="ORF">E9229_003502</name>
</gene>
<dbReference type="Proteomes" id="UP000523000">
    <property type="component" value="Unassembled WGS sequence"/>
</dbReference>
<accession>A0A839QRF6</accession>
<name>A0A839QRF6_9MICC</name>